<dbReference type="Proteomes" id="UP000604825">
    <property type="component" value="Unassembled WGS sequence"/>
</dbReference>
<dbReference type="AlphaFoldDB" id="A0A811R8U6"/>
<organism evidence="1 2">
    <name type="scientific">Miscanthus lutarioriparius</name>
    <dbReference type="NCBI Taxonomy" id="422564"/>
    <lineage>
        <taxon>Eukaryota</taxon>
        <taxon>Viridiplantae</taxon>
        <taxon>Streptophyta</taxon>
        <taxon>Embryophyta</taxon>
        <taxon>Tracheophyta</taxon>
        <taxon>Spermatophyta</taxon>
        <taxon>Magnoliopsida</taxon>
        <taxon>Liliopsida</taxon>
        <taxon>Poales</taxon>
        <taxon>Poaceae</taxon>
        <taxon>PACMAD clade</taxon>
        <taxon>Panicoideae</taxon>
        <taxon>Andropogonodae</taxon>
        <taxon>Andropogoneae</taxon>
        <taxon>Saccharinae</taxon>
        <taxon>Miscanthus</taxon>
    </lineage>
</organism>
<name>A0A811R8U6_9POAL</name>
<accession>A0A811R8U6</accession>
<dbReference type="EMBL" id="CAJGYO010000013">
    <property type="protein sequence ID" value="CAD6266414.1"/>
    <property type="molecule type" value="Genomic_DNA"/>
</dbReference>
<reference evidence="1" key="1">
    <citation type="submission" date="2020-10" db="EMBL/GenBank/DDBJ databases">
        <authorList>
            <person name="Han B."/>
            <person name="Lu T."/>
            <person name="Zhao Q."/>
            <person name="Huang X."/>
            <person name="Zhao Y."/>
        </authorList>
    </citation>
    <scope>NUCLEOTIDE SEQUENCE</scope>
</reference>
<protein>
    <submittedName>
        <fullName evidence="1">Uncharacterized protein</fullName>
    </submittedName>
</protein>
<evidence type="ECO:0000313" key="2">
    <source>
        <dbReference type="Proteomes" id="UP000604825"/>
    </source>
</evidence>
<sequence length="87" mass="9557">MELVSKDGQEEHLGISCSQDMLAQVIEIPPRTVLLKLMEANGAKGPPIFTCIASESLHFKKLKGQIYTSLIHANEQLILDTVILINA</sequence>
<proteinExistence type="predicted"/>
<gene>
    <name evidence="1" type="ORF">NCGR_LOCUS49719</name>
</gene>
<comment type="caution">
    <text evidence="1">The sequence shown here is derived from an EMBL/GenBank/DDBJ whole genome shotgun (WGS) entry which is preliminary data.</text>
</comment>
<keyword evidence="2" id="KW-1185">Reference proteome</keyword>
<evidence type="ECO:0000313" key="1">
    <source>
        <dbReference type="EMBL" id="CAD6266414.1"/>
    </source>
</evidence>